<name>A0A420PNR1_FUSOX</name>
<protein>
    <submittedName>
        <fullName evidence="1">Uncharacterized protein</fullName>
    </submittedName>
</protein>
<gene>
    <name evidence="1" type="ORF">BFJ68_g15299</name>
</gene>
<evidence type="ECO:0000313" key="2">
    <source>
        <dbReference type="Proteomes" id="UP000285860"/>
    </source>
</evidence>
<organism evidence="1 2">
    <name type="scientific">Fusarium oxysporum</name>
    <name type="common">Fusarium vascular wilt</name>
    <dbReference type="NCBI Taxonomy" id="5507"/>
    <lineage>
        <taxon>Eukaryota</taxon>
        <taxon>Fungi</taxon>
        <taxon>Dikarya</taxon>
        <taxon>Ascomycota</taxon>
        <taxon>Pezizomycotina</taxon>
        <taxon>Sordariomycetes</taxon>
        <taxon>Hypocreomycetidae</taxon>
        <taxon>Hypocreales</taxon>
        <taxon>Nectriaceae</taxon>
        <taxon>Fusarium</taxon>
        <taxon>Fusarium oxysporum species complex</taxon>
    </lineage>
</organism>
<dbReference type="Proteomes" id="UP000285860">
    <property type="component" value="Unassembled WGS sequence"/>
</dbReference>
<evidence type="ECO:0000313" key="1">
    <source>
        <dbReference type="EMBL" id="RKK94142.1"/>
    </source>
</evidence>
<reference evidence="1 2" key="1">
    <citation type="journal article" date="2018" name="Sci. Rep.">
        <title>Characterisation of pathogen-specific regions and novel effector candidates in Fusarium oxysporum f. sp. cepae.</title>
        <authorList>
            <person name="Armitage A.D."/>
            <person name="Taylor A."/>
            <person name="Sobczyk M.K."/>
            <person name="Baxter L."/>
            <person name="Greenfield B.P."/>
            <person name="Bates H.J."/>
            <person name="Wilson F."/>
            <person name="Jackson A.C."/>
            <person name="Ott S."/>
            <person name="Harrison R.J."/>
            <person name="Clarkson J.P."/>
        </authorList>
    </citation>
    <scope>NUCLEOTIDE SEQUENCE [LARGE SCALE GENOMIC DNA]</scope>
    <source>
        <strain evidence="1 2">Fo_A28</strain>
    </source>
</reference>
<accession>A0A420PNR1</accession>
<proteinExistence type="predicted"/>
<dbReference type="AlphaFoldDB" id="A0A420PNR1"/>
<dbReference type="EMBL" id="MRCY01000154">
    <property type="protein sequence ID" value="RKK94142.1"/>
    <property type="molecule type" value="Genomic_DNA"/>
</dbReference>
<comment type="caution">
    <text evidence="1">The sequence shown here is derived from an EMBL/GenBank/DDBJ whole genome shotgun (WGS) entry which is preliminary data.</text>
</comment>
<sequence length="83" mass="9235">MNGASMTHPQGLYQHPRLSKAEQAMMGMPDRRILGLPSYCQQRGPAMIIGMPTLIAELSFQGLLSLYLNQTQKNFQTLLSLAK</sequence>